<dbReference type="PANTHER" id="PTHR43135">
    <property type="entry name" value="ALPHA-D-RIBOSE 1-METHYLPHOSPHONATE 5-TRIPHOSPHATE DIPHOSPHATASE"/>
    <property type="match status" value="1"/>
</dbReference>
<dbReference type="PANTHER" id="PTHR43135:SF3">
    <property type="entry name" value="ALPHA-D-RIBOSE 1-METHYLPHOSPHONATE 5-TRIPHOSPHATE DIPHOSPHATASE"/>
    <property type="match status" value="1"/>
</dbReference>
<dbReference type="PATRIC" id="fig|237258.4.peg.2069"/>
<feature type="domain" description="Amidohydrolase-related" evidence="2">
    <location>
        <begin position="330"/>
        <end position="383"/>
    </location>
</feature>
<evidence type="ECO:0000313" key="3">
    <source>
        <dbReference type="EMBL" id="OEL12309.1"/>
    </source>
</evidence>
<dbReference type="GO" id="GO:0016810">
    <property type="term" value="F:hydrolase activity, acting on carbon-nitrogen (but not peptide) bonds"/>
    <property type="evidence" value="ECO:0007669"/>
    <property type="project" value="InterPro"/>
</dbReference>
<accession>A0A1E5UHH8</accession>
<dbReference type="InterPro" id="IPR006680">
    <property type="entry name" value="Amidohydro-rel"/>
</dbReference>
<feature type="signal peptide" evidence="1">
    <location>
        <begin position="1"/>
        <end position="18"/>
    </location>
</feature>
<reference evidence="3 4" key="1">
    <citation type="submission" date="2016-09" db="EMBL/GenBank/DDBJ databases">
        <authorList>
            <person name="Capua I."/>
            <person name="De Benedictis P."/>
            <person name="Joannis T."/>
            <person name="Lombin L.H."/>
            <person name="Cattoli G."/>
        </authorList>
    </citation>
    <scope>NUCLEOTIDE SEQUENCE [LARGE SCALE GENOMIC DNA]</scope>
    <source>
        <strain evidence="3 4">NRS-1</strain>
    </source>
</reference>
<dbReference type="InterPro" id="IPR011059">
    <property type="entry name" value="Metal-dep_hydrolase_composite"/>
</dbReference>
<keyword evidence="3" id="KW-0378">Hydrolase</keyword>
<dbReference type="SUPFAM" id="SSF51338">
    <property type="entry name" value="Composite domain of metallo-dependent hydrolases"/>
    <property type="match status" value="1"/>
</dbReference>
<dbReference type="STRING" id="237258.SAMN04489756_102155"/>
<proteinExistence type="predicted"/>
<dbReference type="InterPro" id="IPR051781">
    <property type="entry name" value="Metallo-dep_Hydrolase"/>
</dbReference>
<dbReference type="AlphaFoldDB" id="A0A1E5UHH8"/>
<comment type="caution">
    <text evidence="3">The sequence shown here is derived from an EMBL/GenBank/DDBJ whole genome shotgun (WGS) entry which is preliminary data.</text>
</comment>
<dbReference type="KEGG" id="cnr:EB819_05955"/>
<gene>
    <name evidence="3" type="ORF">BHF72_1063</name>
</gene>
<dbReference type="Gene3D" id="3.20.20.140">
    <property type="entry name" value="Metal-dependent hydrolases"/>
    <property type="match status" value="2"/>
</dbReference>
<evidence type="ECO:0000313" key="4">
    <source>
        <dbReference type="Proteomes" id="UP000095601"/>
    </source>
</evidence>
<organism evidence="3 4">
    <name type="scientific">Cloacibacterium normanense</name>
    <dbReference type="NCBI Taxonomy" id="237258"/>
    <lineage>
        <taxon>Bacteria</taxon>
        <taxon>Pseudomonadati</taxon>
        <taxon>Bacteroidota</taxon>
        <taxon>Flavobacteriia</taxon>
        <taxon>Flavobacteriales</taxon>
        <taxon>Weeksellaceae</taxon>
    </lineage>
</organism>
<name>A0A1E5UHH8_9FLAO</name>
<keyword evidence="4" id="KW-1185">Reference proteome</keyword>
<feature type="chain" id="PRO_5009186980" evidence="1">
    <location>
        <begin position="19"/>
        <end position="422"/>
    </location>
</feature>
<dbReference type="Proteomes" id="UP000095601">
    <property type="component" value="Unassembled WGS sequence"/>
</dbReference>
<dbReference type="RefSeq" id="WP_069796514.1">
    <property type="nucleotide sequence ID" value="NZ_CP034157.1"/>
</dbReference>
<protein>
    <submittedName>
        <fullName evidence="3">Amidohydrolase family protein</fullName>
    </submittedName>
</protein>
<dbReference type="OrthoDB" id="9797498at2"/>
<evidence type="ECO:0000259" key="2">
    <source>
        <dbReference type="Pfam" id="PF01979"/>
    </source>
</evidence>
<sequence length="422" mass="47246">MKKIFFTLYILVSAMVLAQRPNPAPAQKNPIAITNATIHTATGTVLNNASLVFENGKITQINGSIPSNAEVINAQNKHVYPGFILVNNTLGLVEISATNATVDYREANDISPEVRSLISFNTDSHVIPVIRSNGVLLTQPVLKHGTLSCTSSIMQLDAWNWEDAVVATDNVLHLSWPEIFRIDDEKRNKEFQTRRTEKIKELTSLFQRAQQYDNQQVKDYKLNAIKPVFENRKLFVEVAGANETLEVIAWANKLNLKNVVLIGESNLVGVLDDVKKSNFPLIIKRVHSLPVNSSDSPRLPYEFAKLVQDKGILYGLDYSGDMEYQNSRNLPFLAGTTVAYGVEKEKALQSITINLAIMLGIDKNYGTLEVGKSATLFISEGDALDQLTNNVTEAFIEGRKINLDNQQKELYKTYQEKYRLNQ</sequence>
<dbReference type="EMBL" id="MKGI01000005">
    <property type="protein sequence ID" value="OEL12309.1"/>
    <property type="molecule type" value="Genomic_DNA"/>
</dbReference>
<dbReference type="Pfam" id="PF01979">
    <property type="entry name" value="Amidohydro_1"/>
    <property type="match status" value="1"/>
</dbReference>
<keyword evidence="1" id="KW-0732">Signal</keyword>
<evidence type="ECO:0000256" key="1">
    <source>
        <dbReference type="SAM" id="SignalP"/>
    </source>
</evidence>